<dbReference type="InterPro" id="IPR013467">
    <property type="entry name" value="HNH78-like"/>
</dbReference>
<sequence length="214" mass="24650">MKRVLKGTEPASFTDWKSSANDEWAPTYPTLQKPQKRELHEALLQEQGSLCCYCGREIEAATSHIEHFRPQEQFEALALDYENLLASCLRETRPGNPLHCGHRKGNWFEEALHISPMDEQCELRFRYLQNGEIQPTDSEDLPAAKMTEILALDIAYLNNRRRDTIRRLFDDEFIASVSNEDLEHLVSVIRAASVSDQKPFDHIIARFAEQLLGH</sequence>
<organism evidence="1 2">
    <name type="scientific">Pseudomonas helmanticensis</name>
    <dbReference type="NCBI Taxonomy" id="1471381"/>
    <lineage>
        <taxon>Bacteria</taxon>
        <taxon>Pseudomonadati</taxon>
        <taxon>Pseudomonadota</taxon>
        <taxon>Gammaproteobacteria</taxon>
        <taxon>Pseudomonadales</taxon>
        <taxon>Pseudomonadaceae</taxon>
        <taxon>Pseudomonas</taxon>
    </lineage>
</organism>
<comment type="caution">
    <text evidence="1">The sequence shown here is derived from an EMBL/GenBank/DDBJ whole genome shotgun (WGS) entry which is preliminary data.</text>
</comment>
<evidence type="ECO:0000313" key="2">
    <source>
        <dbReference type="Proteomes" id="UP000295804"/>
    </source>
</evidence>
<dbReference type="RefSeq" id="WP_134175924.1">
    <property type="nucleotide sequence ID" value="NZ_SOCQ01000005.1"/>
</dbReference>
<dbReference type="Gene3D" id="1.10.30.50">
    <property type="match status" value="1"/>
</dbReference>
<reference evidence="1 2" key="1">
    <citation type="submission" date="2019-03" db="EMBL/GenBank/DDBJ databases">
        <title>Genomic analyses of the natural microbiome of Caenorhabditis elegans.</title>
        <authorList>
            <person name="Samuel B."/>
        </authorList>
    </citation>
    <scope>NUCLEOTIDE SEQUENCE [LARGE SCALE GENOMIC DNA]</scope>
    <source>
        <strain evidence="1 2">BIGb0525</strain>
    </source>
</reference>
<accession>A0A4R7VHS2</accession>
<protein>
    <submittedName>
        <fullName evidence="1">Uncharacterized protein (TIGR02646 family)</fullName>
    </submittedName>
</protein>
<name>A0A4R7VHS2_9PSED</name>
<dbReference type="NCBIfam" id="TIGR02646">
    <property type="entry name" value="retron system putative HNH endonuclease"/>
    <property type="match status" value="1"/>
</dbReference>
<dbReference type="EMBL" id="SOCQ01000005">
    <property type="protein sequence ID" value="TDV48628.1"/>
    <property type="molecule type" value="Genomic_DNA"/>
</dbReference>
<gene>
    <name evidence="1" type="ORF">EDF87_105284</name>
</gene>
<dbReference type="AlphaFoldDB" id="A0A4R7VHS2"/>
<proteinExistence type="predicted"/>
<dbReference type="Proteomes" id="UP000295804">
    <property type="component" value="Unassembled WGS sequence"/>
</dbReference>
<evidence type="ECO:0000313" key="1">
    <source>
        <dbReference type="EMBL" id="TDV48628.1"/>
    </source>
</evidence>